<dbReference type="PANTHER" id="PTHR47145">
    <property type="entry name" value="BPI FOLD-CONTAINING FAMILY A MEMBER 2"/>
    <property type="match status" value="1"/>
</dbReference>
<dbReference type="Pfam" id="PF01273">
    <property type="entry name" value="LBP_BPI_CETP"/>
    <property type="match status" value="1"/>
</dbReference>
<dbReference type="EMBL" id="RWIC01000536">
    <property type="protein sequence ID" value="TKC42640.1"/>
    <property type="molecule type" value="Genomic_DNA"/>
</dbReference>
<evidence type="ECO:0000256" key="4">
    <source>
        <dbReference type="ARBA" id="ARBA00023157"/>
    </source>
</evidence>
<feature type="coiled-coil region" evidence="5">
    <location>
        <begin position="52"/>
        <end position="88"/>
    </location>
</feature>
<dbReference type="GO" id="GO:0030141">
    <property type="term" value="C:secretory granule"/>
    <property type="evidence" value="ECO:0007669"/>
    <property type="project" value="TreeGrafter"/>
</dbReference>
<evidence type="ECO:0000313" key="8">
    <source>
        <dbReference type="EMBL" id="TKC42640.1"/>
    </source>
</evidence>
<dbReference type="InterPro" id="IPR017942">
    <property type="entry name" value="Lipid-bd_serum_glycop_N"/>
</dbReference>
<dbReference type="Proteomes" id="UP000308365">
    <property type="component" value="Unassembled WGS sequence"/>
</dbReference>
<evidence type="ECO:0000256" key="3">
    <source>
        <dbReference type="ARBA" id="ARBA00022729"/>
    </source>
</evidence>
<proteinExistence type="predicted"/>
<keyword evidence="2" id="KW-0964">Secreted</keyword>
<comment type="subcellular location">
    <subcellularLocation>
        <location evidence="1">Secreted</location>
    </subcellularLocation>
</comment>
<evidence type="ECO:0000259" key="7">
    <source>
        <dbReference type="Pfam" id="PF01273"/>
    </source>
</evidence>
<accession>A0A4V5P8L2</accession>
<evidence type="ECO:0000256" key="6">
    <source>
        <dbReference type="SAM" id="SignalP"/>
    </source>
</evidence>
<keyword evidence="3 6" id="KW-0732">Signal</keyword>
<keyword evidence="4" id="KW-1015">Disulfide bond</keyword>
<evidence type="ECO:0000256" key="5">
    <source>
        <dbReference type="SAM" id="Coils"/>
    </source>
</evidence>
<evidence type="ECO:0000313" key="9">
    <source>
        <dbReference type="Proteomes" id="UP000308365"/>
    </source>
</evidence>
<reference evidence="9" key="1">
    <citation type="journal article" date="2019" name="IScience">
        <title>Narwhal Genome Reveals Long-Term Low Genetic Diversity despite Current Large Abundance Size.</title>
        <authorList>
            <person name="Westbury M.V."/>
            <person name="Petersen B."/>
            <person name="Garde E."/>
            <person name="Heide-Jorgensen M.P."/>
            <person name="Lorenzen E.D."/>
        </authorList>
    </citation>
    <scope>NUCLEOTIDE SEQUENCE [LARGE SCALE GENOMIC DNA]</scope>
</reference>
<feature type="signal peptide" evidence="6">
    <location>
        <begin position="1"/>
        <end position="19"/>
    </location>
</feature>
<dbReference type="Gene3D" id="3.15.10.10">
    <property type="entry name" value="Bactericidal permeability-increasing protein, domain 1"/>
    <property type="match status" value="1"/>
</dbReference>
<dbReference type="PANTHER" id="PTHR47145:SF1">
    <property type="entry name" value="BPI FOLD-CONTAINING FAMILY A MEMBER 2"/>
    <property type="match status" value="1"/>
</dbReference>
<dbReference type="InterPro" id="IPR052507">
    <property type="entry name" value="BPI_fold-antibacterial"/>
</dbReference>
<feature type="chain" id="PRO_5021020756" description="Lipid-binding serum glycoprotein N-terminal domain-containing protein" evidence="6">
    <location>
        <begin position="20"/>
        <end position="207"/>
    </location>
</feature>
<evidence type="ECO:0000256" key="2">
    <source>
        <dbReference type="ARBA" id="ARBA00022525"/>
    </source>
</evidence>
<name>A0A4V5P8L2_MONMO</name>
<evidence type="ECO:0000256" key="1">
    <source>
        <dbReference type="ARBA" id="ARBA00004613"/>
    </source>
</evidence>
<comment type="caution">
    <text evidence="8">The sequence shown here is derived from an EMBL/GenBank/DDBJ whole genome shotgun (WGS) entry which is preliminary data.</text>
</comment>
<dbReference type="GO" id="GO:0001530">
    <property type="term" value="F:lipopolysaccharide binding"/>
    <property type="evidence" value="ECO:0007669"/>
    <property type="project" value="TreeGrafter"/>
</dbReference>
<sequence length="207" mass="22646">MFQLWKLILLCGLLTGTSASLLEDLGNDVVSKLKPVLDKGLETVDSTLGPILQKLKADLEALQESTSWQEAQQKIQKAENLLDKVLSKIFQVVEKVMGLKISNVHILDIKFEVTLDGKGASLSIPITTNTSHIMSTQMDELKWAMPLLDELVDLGLNLDLQTSVSIETDAKTGVSTFPPFSSPVGLVNEAMNTVVKLMRKTVSLVVQ</sequence>
<keyword evidence="5" id="KW-0175">Coiled coil</keyword>
<feature type="domain" description="Lipid-binding serum glycoprotein N-terminal" evidence="7">
    <location>
        <begin position="63"/>
        <end position="174"/>
    </location>
</feature>
<dbReference type="AlphaFoldDB" id="A0A4V5P8L2"/>
<organism evidence="8 9">
    <name type="scientific">Monodon monoceros</name>
    <name type="common">Narwhal</name>
    <name type="synonym">Ceratodon monodon</name>
    <dbReference type="NCBI Taxonomy" id="40151"/>
    <lineage>
        <taxon>Eukaryota</taxon>
        <taxon>Metazoa</taxon>
        <taxon>Chordata</taxon>
        <taxon>Craniata</taxon>
        <taxon>Vertebrata</taxon>
        <taxon>Euteleostomi</taxon>
        <taxon>Mammalia</taxon>
        <taxon>Eutheria</taxon>
        <taxon>Laurasiatheria</taxon>
        <taxon>Artiodactyla</taxon>
        <taxon>Whippomorpha</taxon>
        <taxon>Cetacea</taxon>
        <taxon>Odontoceti</taxon>
        <taxon>Monodontidae</taxon>
        <taxon>Monodon</taxon>
    </lineage>
</organism>
<gene>
    <name evidence="8" type="ORF">EI555_004950</name>
</gene>
<protein>
    <recommendedName>
        <fullName evidence="7">Lipid-binding serum glycoprotein N-terminal domain-containing protein</fullName>
    </recommendedName>
</protein>
<dbReference type="GO" id="GO:0070062">
    <property type="term" value="C:extracellular exosome"/>
    <property type="evidence" value="ECO:0007669"/>
    <property type="project" value="TreeGrafter"/>
</dbReference>